<comment type="caution">
    <text evidence="1">The sequence shown here is derived from an EMBL/GenBank/DDBJ whole genome shotgun (WGS) entry which is preliminary data.</text>
</comment>
<protein>
    <recommendedName>
        <fullName evidence="3">Telomere length regulation/capping, TEN1</fullName>
    </recommendedName>
</protein>
<evidence type="ECO:0000313" key="1">
    <source>
        <dbReference type="EMBL" id="KAK2030558.1"/>
    </source>
</evidence>
<organism evidence="1 2">
    <name type="scientific">Colletotrichum zoysiae</name>
    <dbReference type="NCBI Taxonomy" id="1216348"/>
    <lineage>
        <taxon>Eukaryota</taxon>
        <taxon>Fungi</taxon>
        <taxon>Dikarya</taxon>
        <taxon>Ascomycota</taxon>
        <taxon>Pezizomycotina</taxon>
        <taxon>Sordariomycetes</taxon>
        <taxon>Hypocreomycetidae</taxon>
        <taxon>Glomerellales</taxon>
        <taxon>Glomerellaceae</taxon>
        <taxon>Colletotrichum</taxon>
        <taxon>Colletotrichum graminicola species complex</taxon>
    </lineage>
</organism>
<evidence type="ECO:0000313" key="2">
    <source>
        <dbReference type="Proteomes" id="UP001232148"/>
    </source>
</evidence>
<keyword evidence="2" id="KW-1185">Reference proteome</keyword>
<dbReference type="EMBL" id="MU842850">
    <property type="protein sequence ID" value="KAK2030558.1"/>
    <property type="molecule type" value="Genomic_DNA"/>
</dbReference>
<dbReference type="GO" id="GO:0043047">
    <property type="term" value="F:single-stranded telomeric DNA binding"/>
    <property type="evidence" value="ECO:0007669"/>
    <property type="project" value="InterPro"/>
</dbReference>
<dbReference type="GO" id="GO:0016233">
    <property type="term" value="P:telomere capping"/>
    <property type="evidence" value="ECO:0007669"/>
    <property type="project" value="InterPro"/>
</dbReference>
<dbReference type="AlphaFoldDB" id="A0AAD9HKE3"/>
<dbReference type="GO" id="GO:1990879">
    <property type="term" value="C:CST complex"/>
    <property type="evidence" value="ECO:0007669"/>
    <property type="project" value="InterPro"/>
</dbReference>
<reference evidence="1" key="1">
    <citation type="submission" date="2021-06" db="EMBL/GenBank/DDBJ databases">
        <title>Comparative genomics, transcriptomics and evolutionary studies reveal genomic signatures of adaptation to plant cell wall in hemibiotrophic fungi.</title>
        <authorList>
            <consortium name="DOE Joint Genome Institute"/>
            <person name="Baroncelli R."/>
            <person name="Diaz J.F."/>
            <person name="Benocci T."/>
            <person name="Peng M."/>
            <person name="Battaglia E."/>
            <person name="Haridas S."/>
            <person name="Andreopoulos W."/>
            <person name="Labutti K."/>
            <person name="Pangilinan J."/>
            <person name="Floch G.L."/>
            <person name="Makela M.R."/>
            <person name="Henrissat B."/>
            <person name="Grigoriev I.V."/>
            <person name="Crouch J.A."/>
            <person name="De Vries R.P."/>
            <person name="Sukno S.A."/>
            <person name="Thon M.R."/>
        </authorList>
    </citation>
    <scope>NUCLEOTIDE SEQUENCE</scope>
    <source>
        <strain evidence="1">MAFF235873</strain>
    </source>
</reference>
<dbReference type="Proteomes" id="UP001232148">
    <property type="component" value="Unassembled WGS sequence"/>
</dbReference>
<dbReference type="Gene3D" id="2.40.50.140">
    <property type="entry name" value="Nucleic acid-binding proteins"/>
    <property type="match status" value="1"/>
</dbReference>
<proteinExistence type="predicted"/>
<dbReference type="InterPro" id="IPR024222">
    <property type="entry name" value="Ten1_fungal"/>
</dbReference>
<dbReference type="Pfam" id="PF12658">
    <property type="entry name" value="Ten1"/>
    <property type="match status" value="1"/>
</dbReference>
<sequence>MSRGPLPSRLCLLSDLPMRSPGEKVRFMGCVTSYSTQSAVLTLEHSFPKGSHVSALVDVQLLLGNMKPNQTQIGEWVNVVGYVKPSPLGTRTRGTAEEPEKAAIQALILWSTGPLDFQRYESTFTIP</sequence>
<dbReference type="InterPro" id="IPR012340">
    <property type="entry name" value="NA-bd_OB-fold"/>
</dbReference>
<evidence type="ECO:0008006" key="3">
    <source>
        <dbReference type="Google" id="ProtNLM"/>
    </source>
</evidence>
<gene>
    <name evidence="1" type="ORF">LX32DRAFT_586436</name>
</gene>
<name>A0AAD9HKE3_9PEZI</name>
<accession>A0AAD9HKE3</accession>